<dbReference type="PROSITE" id="PS51352">
    <property type="entry name" value="THIOREDOXIN_2"/>
    <property type="match status" value="1"/>
</dbReference>
<dbReference type="InterPro" id="IPR050553">
    <property type="entry name" value="Thioredoxin_ResA/DsbE_sf"/>
</dbReference>
<dbReference type="SUPFAM" id="SSF52833">
    <property type="entry name" value="Thioredoxin-like"/>
    <property type="match status" value="1"/>
</dbReference>
<name>A0ABT8L8S7_9BACT</name>
<evidence type="ECO:0000259" key="5">
    <source>
        <dbReference type="PROSITE" id="PS51352"/>
    </source>
</evidence>
<evidence type="ECO:0000256" key="2">
    <source>
        <dbReference type="ARBA" id="ARBA00022748"/>
    </source>
</evidence>
<evidence type="ECO:0000256" key="4">
    <source>
        <dbReference type="ARBA" id="ARBA00023284"/>
    </source>
</evidence>
<evidence type="ECO:0000256" key="3">
    <source>
        <dbReference type="ARBA" id="ARBA00023157"/>
    </source>
</evidence>
<evidence type="ECO:0000256" key="1">
    <source>
        <dbReference type="ARBA" id="ARBA00004196"/>
    </source>
</evidence>
<dbReference type="InterPro" id="IPR036249">
    <property type="entry name" value="Thioredoxin-like_sf"/>
</dbReference>
<protein>
    <submittedName>
        <fullName evidence="6">TlpA disulfide reductase family protein</fullName>
    </submittedName>
</protein>
<accession>A0ABT8L8S7</accession>
<dbReference type="Gene3D" id="3.40.30.10">
    <property type="entry name" value="Glutaredoxin"/>
    <property type="match status" value="1"/>
</dbReference>
<gene>
    <name evidence="6" type="ORF">QQ020_18900</name>
</gene>
<dbReference type="Pfam" id="PF08534">
    <property type="entry name" value="Redoxin"/>
    <property type="match status" value="1"/>
</dbReference>
<comment type="subcellular location">
    <subcellularLocation>
        <location evidence="1">Cell envelope</location>
    </subcellularLocation>
</comment>
<keyword evidence="2" id="KW-0201">Cytochrome c-type biogenesis</keyword>
<organism evidence="6 7">
    <name type="scientific">Agaribacillus aureus</name>
    <dbReference type="NCBI Taxonomy" id="3051825"/>
    <lineage>
        <taxon>Bacteria</taxon>
        <taxon>Pseudomonadati</taxon>
        <taxon>Bacteroidota</taxon>
        <taxon>Cytophagia</taxon>
        <taxon>Cytophagales</taxon>
        <taxon>Splendidivirgaceae</taxon>
        <taxon>Agaribacillus</taxon>
    </lineage>
</organism>
<evidence type="ECO:0000313" key="6">
    <source>
        <dbReference type="EMBL" id="MDN5214153.1"/>
    </source>
</evidence>
<dbReference type="PANTHER" id="PTHR42852">
    <property type="entry name" value="THIOL:DISULFIDE INTERCHANGE PROTEIN DSBE"/>
    <property type="match status" value="1"/>
</dbReference>
<keyword evidence="7" id="KW-1185">Reference proteome</keyword>
<evidence type="ECO:0000313" key="7">
    <source>
        <dbReference type="Proteomes" id="UP001172083"/>
    </source>
</evidence>
<feature type="domain" description="Thioredoxin" evidence="5">
    <location>
        <begin position="360"/>
        <end position="511"/>
    </location>
</feature>
<keyword evidence="4" id="KW-0676">Redox-active center</keyword>
<sequence length="511" mass="59494">MNNILKIIAKIDLRPHVLLVLLLLMSLNSFSTINKEVTIDITVNGAENDRLVYAVPVAGITYLGFSKKARLDPSGQFQVRLEIDHSGFVEINNSRKVGYIFVQPGNHYQFTMDHHKKDSFITIKGRNEAGQNFYNQLKHISPKYIGSLADDYVKDTIASILQAKIMKKKEAELATLNELYRNNLIDLPFFEIVSSDITCFFNLLLVEIIRRQFRPAKHPSKSFGKAQSVSKQMGSLWMETFKQYPVVSAEIFKTRWWYEYADHYIQFYTEYADHGKIDIEKLIGLFKKGEIHSYYLKRAEKHLSGSYLEYYSARYIHNAAYQKDYEKELINLFEKWKARFPKSQFYLYVEPLIQPIKKYHKLIEQDYSKEVKFLETGESINSLGDALKSFKGKAVYVDIWATTCGPCKKEFENNDGLIALLKSHDVAMFYLSVDKDRNAQKWKDMIKYYNLEGIHLRATRVLIEDLKEKVYENGSMVIPRHLIIDRNGNLVEKSAARPSDLESLKRQLEKI</sequence>
<dbReference type="PANTHER" id="PTHR42852:SF6">
    <property type="entry name" value="THIOL:DISULFIDE INTERCHANGE PROTEIN DSBE"/>
    <property type="match status" value="1"/>
</dbReference>
<proteinExistence type="predicted"/>
<dbReference type="CDD" id="cd02966">
    <property type="entry name" value="TlpA_like_family"/>
    <property type="match status" value="1"/>
</dbReference>
<reference evidence="6" key="1">
    <citation type="submission" date="2023-06" db="EMBL/GenBank/DDBJ databases">
        <title>Genomic of Agaribacillus aureum.</title>
        <authorList>
            <person name="Wang G."/>
        </authorList>
    </citation>
    <scope>NUCLEOTIDE SEQUENCE</scope>
    <source>
        <strain evidence="6">BMA12</strain>
    </source>
</reference>
<dbReference type="InterPro" id="IPR013740">
    <property type="entry name" value="Redoxin"/>
</dbReference>
<dbReference type="InterPro" id="IPR013766">
    <property type="entry name" value="Thioredoxin_domain"/>
</dbReference>
<dbReference type="Proteomes" id="UP001172083">
    <property type="component" value="Unassembled WGS sequence"/>
</dbReference>
<dbReference type="EMBL" id="JAUJEB010000004">
    <property type="protein sequence ID" value="MDN5214153.1"/>
    <property type="molecule type" value="Genomic_DNA"/>
</dbReference>
<dbReference type="RefSeq" id="WP_346759488.1">
    <property type="nucleotide sequence ID" value="NZ_JAUJEB010000004.1"/>
</dbReference>
<comment type="caution">
    <text evidence="6">The sequence shown here is derived from an EMBL/GenBank/DDBJ whole genome shotgun (WGS) entry which is preliminary data.</text>
</comment>
<keyword evidence="3" id="KW-1015">Disulfide bond</keyword>